<dbReference type="EMBL" id="QLMD01000011">
    <property type="protein sequence ID" value="RAJ95257.1"/>
    <property type="molecule type" value="Genomic_DNA"/>
</dbReference>
<dbReference type="GO" id="GO:1990281">
    <property type="term" value="C:efflux pump complex"/>
    <property type="evidence" value="ECO:0007669"/>
    <property type="project" value="TreeGrafter"/>
</dbReference>
<evidence type="ECO:0000313" key="11">
    <source>
        <dbReference type="Proteomes" id="UP000249203"/>
    </source>
</evidence>
<dbReference type="SUPFAM" id="SSF56954">
    <property type="entry name" value="Outer membrane efflux proteins (OEP)"/>
    <property type="match status" value="1"/>
</dbReference>
<comment type="caution">
    <text evidence="9">The sequence shown here is derived from an EMBL/GenBank/DDBJ whole genome shotgun (WGS) entry which is preliminary data.</text>
</comment>
<evidence type="ECO:0000256" key="5">
    <source>
        <dbReference type="ARBA" id="ARBA00022692"/>
    </source>
</evidence>
<evidence type="ECO:0000256" key="7">
    <source>
        <dbReference type="ARBA" id="ARBA00023237"/>
    </source>
</evidence>
<dbReference type="Proteomes" id="UP000287865">
    <property type="component" value="Unassembled WGS sequence"/>
</dbReference>
<evidence type="ECO:0000256" key="1">
    <source>
        <dbReference type="ARBA" id="ARBA00004442"/>
    </source>
</evidence>
<keyword evidence="12" id="KW-1185">Reference proteome</keyword>
<feature type="chain" id="PRO_5016279243" evidence="8">
    <location>
        <begin position="24"/>
        <end position="456"/>
    </location>
</feature>
<dbReference type="PANTHER" id="PTHR30026:SF20">
    <property type="entry name" value="OUTER MEMBRANE PROTEIN TOLC"/>
    <property type="match status" value="1"/>
</dbReference>
<keyword evidence="7" id="KW-0998">Cell outer membrane</keyword>
<evidence type="ECO:0000256" key="8">
    <source>
        <dbReference type="SAM" id="SignalP"/>
    </source>
</evidence>
<comment type="similarity">
    <text evidence="2">Belongs to the outer membrane factor (OMF) (TC 1.B.17) family.</text>
</comment>
<dbReference type="InterPro" id="IPR003423">
    <property type="entry name" value="OMP_efflux"/>
</dbReference>
<evidence type="ECO:0000256" key="3">
    <source>
        <dbReference type="ARBA" id="ARBA00022448"/>
    </source>
</evidence>
<keyword evidence="4" id="KW-1134">Transmembrane beta strand</keyword>
<reference evidence="10 12" key="1">
    <citation type="journal article" date="2018" name="Front. Microbiol.">
        <title>Genome-Based Analysis Reveals the Taxonomy and Diversity of the Family Idiomarinaceae.</title>
        <authorList>
            <person name="Liu Y."/>
            <person name="Lai Q."/>
            <person name="Shao Z."/>
        </authorList>
    </citation>
    <scope>NUCLEOTIDE SEQUENCE [LARGE SCALE GENOMIC DNA]</scope>
    <source>
        <strain evidence="10 12">CF12-14</strain>
    </source>
</reference>
<name>A0A327WT17_9GAMM</name>
<dbReference type="NCBIfam" id="TIGR01844">
    <property type="entry name" value="type_I_sec_TolC"/>
    <property type="match status" value="1"/>
</dbReference>
<dbReference type="GO" id="GO:0009279">
    <property type="term" value="C:cell outer membrane"/>
    <property type="evidence" value="ECO:0007669"/>
    <property type="project" value="UniProtKB-SubCell"/>
</dbReference>
<protein>
    <submittedName>
        <fullName evidence="10">Outer membrane channel protein TolC</fullName>
    </submittedName>
    <submittedName>
        <fullName evidence="9">Outer membrane protein</fullName>
    </submittedName>
</protein>
<accession>A0A327WT17</accession>
<comment type="subcellular location">
    <subcellularLocation>
        <location evidence="1">Cell outer membrane</location>
    </subcellularLocation>
</comment>
<sequence>MKIKLLSLALGFSLGFSSLTANATDLTDIYRMALENDPQLLRAAAERDAARSAIDVSRADWFPQIDFRTGYSYNRSEGTPSATTVPTDPDLITSNTTSTRTWNRELNLSQQVFNLGTWRATGIVEKQAYQQEVNYLLTRQQLMLRVTDAYFNVLLAMDSLEFARAEKRAIERQLDQTRQRFSVGLTAVTDVHEAQAQFDQAVAREIQAQNAVEIAYEALREITGRSHQNIHVLNTDMFEPVTPDPSTAREWVNVAYERNLELLISRSGLEIADQRIELARSGHYPTVSLSASYGNRDVDFGDRSFSGLDQSQVGLQLVVPLFSGGRTVASTEQARNDYVAVSQTLEENRRAVERRVRSNYLDVVANISTIAALEQAVVSAESALNATQAGFEVGTRTIVDVLDSTRNLFNARRNLSEARYSYIQGILNLQQAAGTISEDALFAINDALRPAPAEQD</sequence>
<keyword evidence="8" id="KW-0732">Signal</keyword>
<dbReference type="NCBIfam" id="NF007002">
    <property type="entry name" value="PRK09465.1"/>
    <property type="match status" value="1"/>
</dbReference>
<evidence type="ECO:0000256" key="6">
    <source>
        <dbReference type="ARBA" id="ARBA00023136"/>
    </source>
</evidence>
<dbReference type="GO" id="GO:0015288">
    <property type="term" value="F:porin activity"/>
    <property type="evidence" value="ECO:0007669"/>
    <property type="project" value="TreeGrafter"/>
</dbReference>
<evidence type="ECO:0000313" key="10">
    <source>
        <dbReference type="EMBL" id="RUO21046.1"/>
    </source>
</evidence>
<dbReference type="InterPro" id="IPR010130">
    <property type="entry name" value="T1SS_OMP_TolC"/>
</dbReference>
<dbReference type="PANTHER" id="PTHR30026">
    <property type="entry name" value="OUTER MEMBRANE PROTEIN TOLC"/>
    <property type="match status" value="1"/>
</dbReference>
<dbReference type="Pfam" id="PF02321">
    <property type="entry name" value="OEP"/>
    <property type="match status" value="2"/>
</dbReference>
<gene>
    <name evidence="9" type="ORF">B0I24_11142</name>
    <name evidence="10" type="ORF">CWE07_11795</name>
</gene>
<proteinExistence type="inferred from homology"/>
<reference evidence="9 11" key="2">
    <citation type="submission" date="2018-06" db="EMBL/GenBank/DDBJ databases">
        <title>Genomic Encyclopedia of Type Strains, Phase III (KMG-III): the genomes of soil and plant-associated and newly described type strains.</title>
        <authorList>
            <person name="Whitman W."/>
        </authorList>
    </citation>
    <scope>NUCLEOTIDE SEQUENCE [LARGE SCALE GENOMIC DNA]</scope>
    <source>
        <strain evidence="9 11">CGMCC 1.15366</strain>
    </source>
</reference>
<dbReference type="RefSeq" id="WP_111569975.1">
    <property type="nucleotide sequence ID" value="NZ_PIPK01000012.1"/>
</dbReference>
<keyword evidence="6" id="KW-0472">Membrane</keyword>
<evidence type="ECO:0000256" key="4">
    <source>
        <dbReference type="ARBA" id="ARBA00022452"/>
    </source>
</evidence>
<evidence type="ECO:0000313" key="9">
    <source>
        <dbReference type="EMBL" id="RAJ95257.1"/>
    </source>
</evidence>
<evidence type="ECO:0000256" key="2">
    <source>
        <dbReference type="ARBA" id="ARBA00007613"/>
    </source>
</evidence>
<dbReference type="GO" id="GO:0015562">
    <property type="term" value="F:efflux transmembrane transporter activity"/>
    <property type="evidence" value="ECO:0007669"/>
    <property type="project" value="InterPro"/>
</dbReference>
<organism evidence="9 11">
    <name type="scientific">Aliidiomarina maris</name>
    <dbReference type="NCBI Taxonomy" id="531312"/>
    <lineage>
        <taxon>Bacteria</taxon>
        <taxon>Pseudomonadati</taxon>
        <taxon>Pseudomonadota</taxon>
        <taxon>Gammaproteobacteria</taxon>
        <taxon>Alteromonadales</taxon>
        <taxon>Idiomarinaceae</taxon>
        <taxon>Aliidiomarina</taxon>
    </lineage>
</organism>
<dbReference type="Gene3D" id="1.20.1600.10">
    <property type="entry name" value="Outer membrane efflux proteins (OEP)"/>
    <property type="match status" value="1"/>
</dbReference>
<feature type="signal peptide" evidence="8">
    <location>
        <begin position="1"/>
        <end position="23"/>
    </location>
</feature>
<keyword evidence="5" id="KW-0812">Transmembrane</keyword>
<keyword evidence="3" id="KW-0813">Transport</keyword>
<dbReference type="EMBL" id="PIPK01000012">
    <property type="protein sequence ID" value="RUO21046.1"/>
    <property type="molecule type" value="Genomic_DNA"/>
</dbReference>
<dbReference type="AlphaFoldDB" id="A0A327WT17"/>
<evidence type="ECO:0000313" key="12">
    <source>
        <dbReference type="Proteomes" id="UP000287865"/>
    </source>
</evidence>
<dbReference type="InterPro" id="IPR058622">
    <property type="entry name" value="TolC"/>
</dbReference>
<dbReference type="InterPro" id="IPR051906">
    <property type="entry name" value="TolC-like"/>
</dbReference>
<dbReference type="OrthoDB" id="9813458at2"/>
<dbReference type="Proteomes" id="UP000249203">
    <property type="component" value="Unassembled WGS sequence"/>
</dbReference>